<reference evidence="2" key="1">
    <citation type="journal article" date="2020" name="Stud. Mycol.">
        <title>101 Dothideomycetes genomes: a test case for predicting lifestyles and emergence of pathogens.</title>
        <authorList>
            <person name="Haridas S."/>
            <person name="Albert R."/>
            <person name="Binder M."/>
            <person name="Bloem J."/>
            <person name="Labutti K."/>
            <person name="Salamov A."/>
            <person name="Andreopoulos B."/>
            <person name="Baker S."/>
            <person name="Barry K."/>
            <person name="Bills G."/>
            <person name="Bluhm B."/>
            <person name="Cannon C."/>
            <person name="Castanera R."/>
            <person name="Culley D."/>
            <person name="Daum C."/>
            <person name="Ezra D."/>
            <person name="Gonzalez J."/>
            <person name="Henrissat B."/>
            <person name="Kuo A."/>
            <person name="Liang C."/>
            <person name="Lipzen A."/>
            <person name="Lutzoni F."/>
            <person name="Magnuson J."/>
            <person name="Mondo S."/>
            <person name="Nolan M."/>
            <person name="Ohm R."/>
            <person name="Pangilinan J."/>
            <person name="Park H.-J."/>
            <person name="Ramirez L."/>
            <person name="Alfaro M."/>
            <person name="Sun H."/>
            <person name="Tritt A."/>
            <person name="Yoshinaga Y."/>
            <person name="Zwiers L.-H."/>
            <person name="Turgeon B."/>
            <person name="Goodwin S."/>
            <person name="Spatafora J."/>
            <person name="Crous P."/>
            <person name="Grigoriev I."/>
        </authorList>
    </citation>
    <scope>NUCLEOTIDE SEQUENCE</scope>
    <source>
        <strain evidence="2">CBS 125425</strain>
    </source>
</reference>
<feature type="compositionally biased region" description="Basic and acidic residues" evidence="1">
    <location>
        <begin position="585"/>
        <end position="604"/>
    </location>
</feature>
<feature type="compositionally biased region" description="Basic and acidic residues" evidence="1">
    <location>
        <begin position="435"/>
        <end position="451"/>
    </location>
</feature>
<feature type="compositionally biased region" description="Basic residues" evidence="1">
    <location>
        <begin position="1"/>
        <end position="11"/>
    </location>
</feature>
<evidence type="ECO:0000313" key="3">
    <source>
        <dbReference type="Proteomes" id="UP000799444"/>
    </source>
</evidence>
<evidence type="ECO:0000313" key="2">
    <source>
        <dbReference type="EMBL" id="KAF2727475.1"/>
    </source>
</evidence>
<protein>
    <submittedName>
        <fullName evidence="2">Uncharacterized protein</fullName>
    </submittedName>
</protein>
<name>A0A9P4QJI5_9PLEO</name>
<sequence>MAPRLKLKLKLKTPPDNGFAPNKIRKTSPRAAPVKNSPKARASTASLSPTPDLDLPRWTAINDPRSSTDGEDGDSVMEDDDVSQANIQSPVDNLSSNADDDSNMSEAGESRSKVIAGVQKRKQAAPPEFSGAKQTSNEPAANNEAAESPVSEKPKLAQLFTPYEPHLFAPALDKFMGVIAVVGETNAFDAHTQQSARSCLGQTNPPLWEDRGSRFEFGQFQPTLHPWSAPNADGSQADQVLKLVIKLIDRRKPNEPKPVLFYPKTGIPKDWHNPVSNKALNDRRFQAIERICADLRWTQTERDFLAGLFQNTPDASILDITRQFNYEFKGVPWGPDGPVRTMFDIYELHPGRTIESVRFEYIRFKDEYDNGIAPTDPRVEASKGWFGKKAAALEEEWMKKYAQPEDEAVDVKTKGVKKATKATKTKAATSGALKPKKDAVNVLNKKEDSKAKVSKAPKKSTPKKSAPKKAVARKQAAIQKEMEAQEEDTAPKKSLKVILKVPSLGTLFPTTAAPATAAQEPVPPKTGRPSKIVALKVPSLKAAISTTSAASPQMKGTLAPGRRIYAGRMRTEAKNHSAQWYGEYYHGRKSERITTDDTNKRKREDDDDGSDSDNGQQRKIKTPKRTHEKSATMEHGSPMEPLSEDALNEELLAIAGWTYQEVSSQSSSSAASSPEPEAASEDESEEDEMF</sequence>
<feature type="compositionally biased region" description="Basic residues" evidence="1">
    <location>
        <begin position="618"/>
        <end position="627"/>
    </location>
</feature>
<dbReference type="AlphaFoldDB" id="A0A9P4QJI5"/>
<feature type="region of interest" description="Disordered" evidence="1">
    <location>
        <begin position="1"/>
        <end position="150"/>
    </location>
</feature>
<feature type="compositionally biased region" description="Basic residues" evidence="1">
    <location>
        <begin position="414"/>
        <end position="424"/>
    </location>
</feature>
<feature type="region of interest" description="Disordered" evidence="1">
    <location>
        <begin position="414"/>
        <end position="492"/>
    </location>
</feature>
<feature type="compositionally biased region" description="Acidic residues" evidence="1">
    <location>
        <begin position="678"/>
        <end position="690"/>
    </location>
</feature>
<feature type="compositionally biased region" description="Basic residues" evidence="1">
    <location>
        <begin position="452"/>
        <end position="472"/>
    </location>
</feature>
<feature type="region of interest" description="Disordered" evidence="1">
    <location>
        <begin position="572"/>
        <end position="647"/>
    </location>
</feature>
<keyword evidence="3" id="KW-1185">Reference proteome</keyword>
<dbReference type="EMBL" id="ML996330">
    <property type="protein sequence ID" value="KAF2727475.1"/>
    <property type="molecule type" value="Genomic_DNA"/>
</dbReference>
<proteinExistence type="predicted"/>
<gene>
    <name evidence="2" type="ORF">EJ04DRAFT_529417</name>
</gene>
<dbReference type="OrthoDB" id="3786150at2759"/>
<feature type="compositionally biased region" description="Low complexity" evidence="1">
    <location>
        <begin position="136"/>
        <end position="149"/>
    </location>
</feature>
<feature type="compositionally biased region" description="Acidic residues" evidence="1">
    <location>
        <begin position="69"/>
        <end position="82"/>
    </location>
</feature>
<feature type="compositionally biased region" description="Low complexity" evidence="1">
    <location>
        <begin position="660"/>
        <end position="677"/>
    </location>
</feature>
<organism evidence="2 3">
    <name type="scientific">Polyplosphaeria fusca</name>
    <dbReference type="NCBI Taxonomy" id="682080"/>
    <lineage>
        <taxon>Eukaryota</taxon>
        <taxon>Fungi</taxon>
        <taxon>Dikarya</taxon>
        <taxon>Ascomycota</taxon>
        <taxon>Pezizomycotina</taxon>
        <taxon>Dothideomycetes</taxon>
        <taxon>Pleosporomycetidae</taxon>
        <taxon>Pleosporales</taxon>
        <taxon>Tetraplosphaeriaceae</taxon>
        <taxon>Polyplosphaeria</taxon>
    </lineage>
</organism>
<feature type="region of interest" description="Disordered" evidence="1">
    <location>
        <begin position="660"/>
        <end position="690"/>
    </location>
</feature>
<evidence type="ECO:0000256" key="1">
    <source>
        <dbReference type="SAM" id="MobiDB-lite"/>
    </source>
</evidence>
<comment type="caution">
    <text evidence="2">The sequence shown here is derived from an EMBL/GenBank/DDBJ whole genome shotgun (WGS) entry which is preliminary data.</text>
</comment>
<dbReference type="Proteomes" id="UP000799444">
    <property type="component" value="Unassembled WGS sequence"/>
</dbReference>
<accession>A0A9P4QJI5</accession>